<keyword evidence="11 14" id="KW-0472">Membrane</keyword>
<evidence type="ECO:0000313" key="16">
    <source>
        <dbReference type="EMBL" id="PRY25176.1"/>
    </source>
</evidence>
<evidence type="ECO:0000256" key="9">
    <source>
        <dbReference type="ARBA" id="ARBA00022989"/>
    </source>
</evidence>
<evidence type="ECO:0000256" key="14">
    <source>
        <dbReference type="SAM" id="Phobius"/>
    </source>
</evidence>
<keyword evidence="9 14" id="KW-1133">Transmembrane helix</keyword>
<dbReference type="SUPFAM" id="SSF48695">
    <property type="entry name" value="Multiheme cytochromes"/>
    <property type="match status" value="1"/>
</dbReference>
<feature type="domain" description="NapC/NirT cytochrome c N-terminal" evidence="15">
    <location>
        <begin position="27"/>
        <end position="194"/>
    </location>
</feature>
<evidence type="ECO:0000256" key="8">
    <source>
        <dbReference type="ARBA" id="ARBA00022982"/>
    </source>
</evidence>
<keyword evidence="8" id="KW-0249">Electron transport</keyword>
<evidence type="ECO:0000256" key="13">
    <source>
        <dbReference type="ARBA" id="ARBA00074074"/>
    </source>
</evidence>
<evidence type="ECO:0000256" key="12">
    <source>
        <dbReference type="ARBA" id="ARBA00055242"/>
    </source>
</evidence>
<keyword evidence="4" id="KW-1003">Cell membrane</keyword>
<dbReference type="GO" id="GO:0046872">
    <property type="term" value="F:metal ion binding"/>
    <property type="evidence" value="ECO:0007669"/>
    <property type="project" value="UniProtKB-KW"/>
</dbReference>
<gene>
    <name evidence="16" type="ORF">CLV78_102353</name>
</gene>
<keyword evidence="10" id="KW-0408">Iron</keyword>
<dbReference type="OrthoDB" id="7360653at2"/>
<keyword evidence="3" id="KW-0813">Transport</keyword>
<comment type="function">
    <text evidence="12">Mediates electron flow from quinones to the NapAB complex.</text>
</comment>
<comment type="similarity">
    <text evidence="2">Belongs to the NapC/NirT/NrfH family.</text>
</comment>
<evidence type="ECO:0000256" key="2">
    <source>
        <dbReference type="ARBA" id="ARBA00007395"/>
    </source>
</evidence>
<dbReference type="GO" id="GO:0005886">
    <property type="term" value="C:plasma membrane"/>
    <property type="evidence" value="ECO:0007669"/>
    <property type="project" value="UniProtKB-SubCell"/>
</dbReference>
<dbReference type="GO" id="GO:0009061">
    <property type="term" value="P:anaerobic respiration"/>
    <property type="evidence" value="ECO:0007669"/>
    <property type="project" value="TreeGrafter"/>
</dbReference>
<name>A0A2T0RVF0_9RHOB</name>
<evidence type="ECO:0000259" key="15">
    <source>
        <dbReference type="Pfam" id="PF03264"/>
    </source>
</evidence>
<dbReference type="RefSeq" id="WP_106204103.1">
    <property type="nucleotide sequence ID" value="NZ_PVTD01000002.1"/>
</dbReference>
<proteinExistence type="inferred from homology"/>
<dbReference type="InterPro" id="IPR005126">
    <property type="entry name" value="NapC/NirT_cyt_c_N"/>
</dbReference>
<reference evidence="16 17" key="1">
    <citation type="submission" date="2018-03" db="EMBL/GenBank/DDBJ databases">
        <title>Genomic Encyclopedia of Archaeal and Bacterial Type Strains, Phase II (KMG-II): from individual species to whole genera.</title>
        <authorList>
            <person name="Goeker M."/>
        </authorList>
    </citation>
    <scope>NUCLEOTIDE SEQUENCE [LARGE SCALE GENOMIC DNA]</scope>
    <source>
        <strain evidence="16 17">DSM 29328</strain>
    </source>
</reference>
<comment type="caution">
    <text evidence="16">The sequence shown here is derived from an EMBL/GenBank/DDBJ whole genome shotgun (WGS) entry which is preliminary data.</text>
</comment>
<evidence type="ECO:0000256" key="6">
    <source>
        <dbReference type="ARBA" id="ARBA00022692"/>
    </source>
</evidence>
<evidence type="ECO:0000256" key="1">
    <source>
        <dbReference type="ARBA" id="ARBA00004162"/>
    </source>
</evidence>
<dbReference type="Proteomes" id="UP000239480">
    <property type="component" value="Unassembled WGS sequence"/>
</dbReference>
<dbReference type="Pfam" id="PF03264">
    <property type="entry name" value="Cytochrom_NNT"/>
    <property type="match status" value="1"/>
</dbReference>
<dbReference type="Gene3D" id="1.10.3820.10">
    <property type="entry name" value="Di-heme elbow motif domain"/>
    <property type="match status" value="1"/>
</dbReference>
<dbReference type="InterPro" id="IPR051174">
    <property type="entry name" value="Cytochrome_c-type_ET"/>
</dbReference>
<protein>
    <recommendedName>
        <fullName evidence="13">Cytochrome c-type protein NapC</fullName>
    </recommendedName>
</protein>
<keyword evidence="7" id="KW-0479">Metal-binding</keyword>
<feature type="transmembrane region" description="Helical" evidence="14">
    <location>
        <begin position="21"/>
        <end position="48"/>
    </location>
</feature>
<evidence type="ECO:0000256" key="11">
    <source>
        <dbReference type="ARBA" id="ARBA00023136"/>
    </source>
</evidence>
<organism evidence="16 17">
    <name type="scientific">Aliiruegeria haliotis</name>
    <dbReference type="NCBI Taxonomy" id="1280846"/>
    <lineage>
        <taxon>Bacteria</taxon>
        <taxon>Pseudomonadati</taxon>
        <taxon>Pseudomonadota</taxon>
        <taxon>Alphaproteobacteria</taxon>
        <taxon>Rhodobacterales</taxon>
        <taxon>Roseobacteraceae</taxon>
        <taxon>Aliiruegeria</taxon>
    </lineage>
</organism>
<evidence type="ECO:0000313" key="17">
    <source>
        <dbReference type="Proteomes" id="UP000239480"/>
    </source>
</evidence>
<dbReference type="PANTHER" id="PTHR30333">
    <property type="entry name" value="CYTOCHROME C-TYPE PROTEIN"/>
    <property type="match status" value="1"/>
</dbReference>
<dbReference type="FunFam" id="1.10.3820.10:FF:000001">
    <property type="entry name" value="Cytochrome c-type protein"/>
    <property type="match status" value="1"/>
</dbReference>
<keyword evidence="5" id="KW-0349">Heme</keyword>
<evidence type="ECO:0000256" key="7">
    <source>
        <dbReference type="ARBA" id="ARBA00022723"/>
    </source>
</evidence>
<comment type="subcellular location">
    <subcellularLocation>
        <location evidence="1">Cell membrane</location>
        <topology evidence="1">Single-pass membrane protein</topology>
    </subcellularLocation>
</comment>
<dbReference type="EMBL" id="PVTD01000002">
    <property type="protein sequence ID" value="PRY25176.1"/>
    <property type="molecule type" value="Genomic_DNA"/>
</dbReference>
<dbReference type="InterPro" id="IPR038266">
    <property type="entry name" value="NapC/NirT_cytc_sf"/>
</dbReference>
<evidence type="ECO:0000256" key="5">
    <source>
        <dbReference type="ARBA" id="ARBA00022617"/>
    </source>
</evidence>
<dbReference type="PANTHER" id="PTHR30333:SF1">
    <property type="entry name" value="CYTOCHROME C-TYPE PROTEIN NAPC"/>
    <property type="match status" value="1"/>
</dbReference>
<keyword evidence="17" id="KW-1185">Reference proteome</keyword>
<dbReference type="GO" id="GO:0009055">
    <property type="term" value="F:electron transfer activity"/>
    <property type="evidence" value="ECO:0007669"/>
    <property type="project" value="TreeGrafter"/>
</dbReference>
<sequence>MARSTNDEKQPGFIRRIWNAFWSPSGVLSLGFLIIAGFLAGILFWGGFHWALEETNNEEFCISCHTMSKNFDEYTETVHYNNHSGVRATCPDCHVPHEWQHKVKAKIMASKDLFHEIIGTIDTDEKYEEHRLHMASLVWEKMKKSDSRECRNCHAFEYMDFTIQETRAAKDHQLAIDEGKTCIDCHQGIAHGLPAGYLEEYRSIIEALESGEGVELQKSSLLDMGPATEALKSFLNGKTE</sequence>
<evidence type="ECO:0000256" key="4">
    <source>
        <dbReference type="ARBA" id="ARBA00022475"/>
    </source>
</evidence>
<evidence type="ECO:0000256" key="3">
    <source>
        <dbReference type="ARBA" id="ARBA00022448"/>
    </source>
</evidence>
<keyword evidence="6 14" id="KW-0812">Transmembrane</keyword>
<evidence type="ECO:0000256" key="10">
    <source>
        <dbReference type="ARBA" id="ARBA00023004"/>
    </source>
</evidence>
<dbReference type="AlphaFoldDB" id="A0A2T0RVF0"/>
<accession>A0A2T0RVF0</accession>
<dbReference type="InterPro" id="IPR036280">
    <property type="entry name" value="Multihaem_cyt_sf"/>
</dbReference>